<evidence type="ECO:0000313" key="4">
    <source>
        <dbReference type="Proteomes" id="UP000195667"/>
    </source>
</evidence>
<dbReference type="RefSeq" id="WP_087143424.1">
    <property type="nucleotide sequence ID" value="NZ_FUKI01000104.1"/>
</dbReference>
<feature type="signal peptide" evidence="2">
    <location>
        <begin position="1"/>
        <end position="29"/>
    </location>
</feature>
<accession>A0A1R4H8A5</accession>
<keyword evidence="2" id="KW-0732">Signal</keyword>
<evidence type="ECO:0008006" key="5">
    <source>
        <dbReference type="Google" id="ProtNLM"/>
    </source>
</evidence>
<sequence length="174" mass="19821">MQALTKRLKKNLMLCIFSSLVSIFNPVWAASDREMQEEALKALEMKRHGGHSAPVESLDKNQEFRGVFYGYLPCADCDGIKATLSLKSHNNYLLVTQPARESSKEFYEKGKYTWDEDTRTVVLTARDQSTRHYRIADEGTLVQLNTDGTTMLGDEEGHTLRRGDTVKSRQVHIH</sequence>
<evidence type="ECO:0000256" key="2">
    <source>
        <dbReference type="SAM" id="SignalP"/>
    </source>
</evidence>
<protein>
    <recommendedName>
        <fullName evidence="5">Lipoprotein NlpE involved in copper resistance</fullName>
    </recommendedName>
</protein>
<proteinExistence type="predicted"/>
<dbReference type="Proteomes" id="UP000195667">
    <property type="component" value="Unassembled WGS sequence"/>
</dbReference>
<dbReference type="OrthoDB" id="5348860at2"/>
<feature type="region of interest" description="Disordered" evidence="1">
    <location>
        <begin position="148"/>
        <end position="174"/>
    </location>
</feature>
<name>A0A1R4H8A5_9GAMM</name>
<feature type="chain" id="PRO_5012435915" description="Lipoprotein NlpE involved in copper resistance" evidence="2">
    <location>
        <begin position="30"/>
        <end position="174"/>
    </location>
</feature>
<evidence type="ECO:0000256" key="1">
    <source>
        <dbReference type="SAM" id="MobiDB-lite"/>
    </source>
</evidence>
<feature type="compositionally biased region" description="Basic and acidic residues" evidence="1">
    <location>
        <begin position="155"/>
        <end position="167"/>
    </location>
</feature>
<dbReference type="EMBL" id="FUKI01000104">
    <property type="protein sequence ID" value="SJM92508.1"/>
    <property type="molecule type" value="Genomic_DNA"/>
</dbReference>
<organism evidence="3 4">
    <name type="scientific">Crenothrix polyspora</name>
    <dbReference type="NCBI Taxonomy" id="360316"/>
    <lineage>
        <taxon>Bacteria</taxon>
        <taxon>Pseudomonadati</taxon>
        <taxon>Pseudomonadota</taxon>
        <taxon>Gammaproteobacteria</taxon>
        <taxon>Methylococcales</taxon>
        <taxon>Crenotrichaceae</taxon>
        <taxon>Crenothrix</taxon>
    </lineage>
</organism>
<dbReference type="Gene3D" id="2.40.128.640">
    <property type="match status" value="1"/>
</dbReference>
<reference evidence="4" key="1">
    <citation type="submission" date="2017-02" db="EMBL/GenBank/DDBJ databases">
        <authorList>
            <person name="Daims H."/>
        </authorList>
    </citation>
    <scope>NUCLEOTIDE SEQUENCE [LARGE SCALE GENOMIC DNA]</scope>
</reference>
<dbReference type="InterPro" id="IPR007298">
    <property type="entry name" value="Cu-R_lipoprotein_NlpE"/>
</dbReference>
<dbReference type="Pfam" id="PF04170">
    <property type="entry name" value="NlpE"/>
    <property type="match status" value="1"/>
</dbReference>
<gene>
    <name evidence="3" type="ORF">CRENPOLYSF1_30011</name>
</gene>
<dbReference type="AlphaFoldDB" id="A0A1R4H8A5"/>
<keyword evidence="4" id="KW-1185">Reference proteome</keyword>
<evidence type="ECO:0000313" key="3">
    <source>
        <dbReference type="EMBL" id="SJM92508.1"/>
    </source>
</evidence>